<dbReference type="OrthoDB" id="552220at2759"/>
<dbReference type="AlphaFoldDB" id="D8TLM6"/>
<protein>
    <submittedName>
        <fullName evidence="1">Uncharacterized protein</fullName>
    </submittedName>
</protein>
<dbReference type="KEGG" id="vcn:VOLCADRAFT_87564"/>
<name>D8TLM6_VOLCA</name>
<organism evidence="2">
    <name type="scientific">Volvox carteri f. nagariensis</name>
    <dbReference type="NCBI Taxonomy" id="3068"/>
    <lineage>
        <taxon>Eukaryota</taxon>
        <taxon>Viridiplantae</taxon>
        <taxon>Chlorophyta</taxon>
        <taxon>core chlorophytes</taxon>
        <taxon>Chlorophyceae</taxon>
        <taxon>CS clade</taxon>
        <taxon>Chlamydomonadales</taxon>
        <taxon>Volvocaceae</taxon>
        <taxon>Volvox</taxon>
    </lineage>
</organism>
<dbReference type="Proteomes" id="UP000001058">
    <property type="component" value="Unassembled WGS sequence"/>
</dbReference>
<dbReference type="GeneID" id="9620405"/>
<dbReference type="EMBL" id="GL378327">
    <property type="protein sequence ID" value="EFJ51490.1"/>
    <property type="molecule type" value="Genomic_DNA"/>
</dbReference>
<proteinExistence type="predicted"/>
<dbReference type="RefSeq" id="XP_002947442.1">
    <property type="nucleotide sequence ID" value="XM_002947396.1"/>
</dbReference>
<keyword evidence="2" id="KW-1185">Reference proteome</keyword>
<dbReference type="InParanoid" id="D8TLM6"/>
<evidence type="ECO:0000313" key="2">
    <source>
        <dbReference type="Proteomes" id="UP000001058"/>
    </source>
</evidence>
<reference evidence="1 2" key="1">
    <citation type="journal article" date="2010" name="Science">
        <title>Genomic analysis of organismal complexity in the multicellular green alga Volvox carteri.</title>
        <authorList>
            <person name="Prochnik S.E."/>
            <person name="Umen J."/>
            <person name="Nedelcu A.M."/>
            <person name="Hallmann A."/>
            <person name="Miller S.M."/>
            <person name="Nishii I."/>
            <person name="Ferris P."/>
            <person name="Kuo A."/>
            <person name="Mitros T."/>
            <person name="Fritz-Laylin L.K."/>
            <person name="Hellsten U."/>
            <person name="Chapman J."/>
            <person name="Simakov O."/>
            <person name="Rensing S.A."/>
            <person name="Terry A."/>
            <person name="Pangilinan J."/>
            <person name="Kapitonov V."/>
            <person name="Jurka J."/>
            <person name="Salamov A."/>
            <person name="Shapiro H."/>
            <person name="Schmutz J."/>
            <person name="Grimwood J."/>
            <person name="Lindquist E."/>
            <person name="Lucas S."/>
            <person name="Grigoriev I.V."/>
            <person name="Schmitt R."/>
            <person name="Kirk D."/>
            <person name="Rokhsar D.S."/>
        </authorList>
    </citation>
    <scope>NUCLEOTIDE SEQUENCE [LARGE SCALE GENOMIC DNA]</scope>
    <source>
        <strain evidence="2">f. Nagariensis / Eve</strain>
    </source>
</reference>
<gene>
    <name evidence="1" type="ORF">VOLCADRAFT_87564</name>
</gene>
<evidence type="ECO:0000313" key="1">
    <source>
        <dbReference type="EMBL" id="EFJ51490.1"/>
    </source>
</evidence>
<sequence>MTDAAVATTTSPATGNAMDDYTAMANDYMMGVWEEDFGVDGAINLGPDPDMQDIIPDHTPVGENATAAANMDDLAEGTESDILWNLLEEDLPYNTEPANQLPPEVPQANTAGGILCVCGCGLPYKKPGSAQWYLQHLDSPLYVISLNGVPVYTHPVTLRQQLYTILQQMELTTPGRAELEFWLSCMKYTCPLGHYNFSVPTLYMLKKLTEVSAWTTHQYFICDSKQCRGHIFSTKEVEGARLTKCPNCEQVRTLCQDAGGDPKIEPTPYTVYFGVEDAIRELFSDKQWCSERGKFRRIGPDAGGSWWEGTYLKTHLSRPDKLGDAVYSPHNSFYDIGVDWVQPYKSAKYSMGIMFIRCADIKEENKSKNWNCAVIGIIPGPKKPSNLGPHLSRVIDDLDRLSRIPMTVDEVYYGPDGSLICNTISHHAFLGSVMADGPARTDLGCYRGHNSIHGACPWCTFEGATAPESSTARFKGYAKGVTHSSRAKHIYLTSDFGRKYTCVINDRGTWRMEDYLHFTEAIAPYVFMQALPPTLSECWKLLTATVQHYFRPFVADENGDGSVAAFQKTACAGWANLFQYAATIEQLGFPDYMFTINLHTCVCRLFDQEMARGSAAADADFVVERQMQAAKSATGRGVSRFPDKHFAVVECIRRAQRNVKEGADASGVQLRSMQQLFMFFRQADPLHPKCKSQSALDEHTDLIGSSVPLQKDPLLAQEVKVAFERLVKDQAHALESVRSWTCGRPPYNICWEALMPLVDPSAEDATIEGQIATVASRAEWNGDIFFSTLYKRPSARLSYWVLLAWRGLNDQVVPYIGMVKYFTNLPAMPRSSPRGSTTMLTLAIVDLFKGSFVNPAMVEVDMDRALGRKPASGIWRWPLYAVPLELIDGKVIVAAPQGMLKGKMYFTRYYSTSDH</sequence>
<accession>D8TLM6</accession>